<keyword evidence="10" id="KW-1185">Reference proteome</keyword>
<reference evidence="9 10" key="1">
    <citation type="submission" date="2014-04" db="EMBL/GenBank/DDBJ databases">
        <authorList>
            <consortium name="DOE Joint Genome Institute"/>
            <person name="Kuo A."/>
            <person name="Zuccaro A."/>
            <person name="Kohler A."/>
            <person name="Nagy L.G."/>
            <person name="Floudas D."/>
            <person name="Copeland A."/>
            <person name="Barry K.W."/>
            <person name="Cichocki N."/>
            <person name="Veneault-Fourrey C."/>
            <person name="LaButti K."/>
            <person name="Lindquist E.A."/>
            <person name="Lipzen A."/>
            <person name="Lundell T."/>
            <person name="Morin E."/>
            <person name="Murat C."/>
            <person name="Sun H."/>
            <person name="Tunlid A."/>
            <person name="Henrissat B."/>
            <person name="Grigoriev I.V."/>
            <person name="Hibbett D.S."/>
            <person name="Martin F."/>
            <person name="Nordberg H.P."/>
            <person name="Cantor M.N."/>
            <person name="Hua S.X."/>
        </authorList>
    </citation>
    <scope>NUCLEOTIDE SEQUENCE [LARGE SCALE GENOMIC DNA]</scope>
    <source>
        <strain evidence="9 10">MAFF 305830</strain>
    </source>
</reference>
<dbReference type="Gene3D" id="1.10.287.110">
    <property type="entry name" value="DnaJ domain"/>
    <property type="match status" value="1"/>
</dbReference>
<dbReference type="PRINTS" id="PR00625">
    <property type="entry name" value="JDOMAIN"/>
</dbReference>
<evidence type="ECO:0000256" key="1">
    <source>
        <dbReference type="ARBA" id="ARBA00022692"/>
    </source>
</evidence>
<feature type="region of interest" description="Disordered" evidence="6">
    <location>
        <begin position="259"/>
        <end position="305"/>
    </location>
</feature>
<dbReference type="CDD" id="cd06257">
    <property type="entry name" value="DnaJ"/>
    <property type="match status" value="1"/>
</dbReference>
<feature type="compositionally biased region" description="Basic residues" evidence="6">
    <location>
        <begin position="296"/>
        <end position="305"/>
    </location>
</feature>
<dbReference type="STRING" id="933852.A0A0C3AKZ3"/>
<evidence type="ECO:0000256" key="5">
    <source>
        <dbReference type="ARBA" id="ARBA00037847"/>
    </source>
</evidence>
<evidence type="ECO:0000256" key="6">
    <source>
        <dbReference type="SAM" id="MobiDB-lite"/>
    </source>
</evidence>
<protein>
    <recommendedName>
        <fullName evidence="8">J domain-containing protein</fullName>
    </recommendedName>
</protein>
<accession>A0A0C3AKZ3</accession>
<evidence type="ECO:0000313" key="9">
    <source>
        <dbReference type="EMBL" id="KIM25245.1"/>
    </source>
</evidence>
<dbReference type="InterPro" id="IPR036869">
    <property type="entry name" value="J_dom_sf"/>
</dbReference>
<dbReference type="EMBL" id="KN824316">
    <property type="protein sequence ID" value="KIM25245.1"/>
    <property type="molecule type" value="Genomic_DNA"/>
</dbReference>
<dbReference type="SMART" id="SM00271">
    <property type="entry name" value="DnaJ"/>
    <property type="match status" value="1"/>
</dbReference>
<keyword evidence="1" id="KW-0812">Transmembrane</keyword>
<dbReference type="GO" id="GO:0012505">
    <property type="term" value="C:endomembrane system"/>
    <property type="evidence" value="ECO:0007669"/>
    <property type="project" value="UniProtKB-SubCell"/>
</dbReference>
<feature type="chain" id="PRO_5002161170" description="J domain-containing protein" evidence="7">
    <location>
        <begin position="20"/>
        <end position="305"/>
    </location>
</feature>
<dbReference type="HOGENOM" id="CLU_037236_0_1_1"/>
<feature type="signal peptide" evidence="7">
    <location>
        <begin position="1"/>
        <end position="19"/>
    </location>
</feature>
<evidence type="ECO:0000256" key="4">
    <source>
        <dbReference type="ARBA" id="ARBA00023136"/>
    </source>
</evidence>
<gene>
    <name evidence="9" type="ORF">M408DRAFT_331342</name>
</gene>
<dbReference type="InterPro" id="IPR052606">
    <property type="entry name" value="DnaJ_domain_protein"/>
</dbReference>
<comment type="subcellular location">
    <subcellularLocation>
        <location evidence="5">Endomembrane system</location>
        <topology evidence="5">Single-pass membrane protein</topology>
    </subcellularLocation>
</comment>
<dbReference type="Proteomes" id="UP000054097">
    <property type="component" value="Unassembled WGS sequence"/>
</dbReference>
<evidence type="ECO:0000256" key="3">
    <source>
        <dbReference type="ARBA" id="ARBA00022989"/>
    </source>
</evidence>
<dbReference type="OrthoDB" id="413400at2759"/>
<organism evidence="9 10">
    <name type="scientific">Serendipita vermifera MAFF 305830</name>
    <dbReference type="NCBI Taxonomy" id="933852"/>
    <lineage>
        <taxon>Eukaryota</taxon>
        <taxon>Fungi</taxon>
        <taxon>Dikarya</taxon>
        <taxon>Basidiomycota</taxon>
        <taxon>Agaricomycotina</taxon>
        <taxon>Agaricomycetes</taxon>
        <taxon>Sebacinales</taxon>
        <taxon>Serendipitaceae</taxon>
        <taxon>Serendipita</taxon>
    </lineage>
</organism>
<dbReference type="InterPro" id="IPR001623">
    <property type="entry name" value="DnaJ_domain"/>
</dbReference>
<dbReference type="PANTHER" id="PTHR44653:SF2">
    <property type="entry name" value="DNAJ HOMOLOG SUBFAMILY C MEMBER 1"/>
    <property type="match status" value="1"/>
</dbReference>
<keyword evidence="4" id="KW-0472">Membrane</keyword>
<dbReference type="AlphaFoldDB" id="A0A0C3AKZ3"/>
<reference evidence="10" key="2">
    <citation type="submission" date="2015-01" db="EMBL/GenBank/DDBJ databases">
        <title>Evolutionary Origins and Diversification of the Mycorrhizal Mutualists.</title>
        <authorList>
            <consortium name="DOE Joint Genome Institute"/>
            <consortium name="Mycorrhizal Genomics Consortium"/>
            <person name="Kohler A."/>
            <person name="Kuo A."/>
            <person name="Nagy L.G."/>
            <person name="Floudas D."/>
            <person name="Copeland A."/>
            <person name="Barry K.W."/>
            <person name="Cichocki N."/>
            <person name="Veneault-Fourrey C."/>
            <person name="LaButti K."/>
            <person name="Lindquist E.A."/>
            <person name="Lipzen A."/>
            <person name="Lundell T."/>
            <person name="Morin E."/>
            <person name="Murat C."/>
            <person name="Riley R."/>
            <person name="Ohm R."/>
            <person name="Sun H."/>
            <person name="Tunlid A."/>
            <person name="Henrissat B."/>
            <person name="Grigoriev I.V."/>
            <person name="Hibbett D.S."/>
            <person name="Martin F."/>
        </authorList>
    </citation>
    <scope>NUCLEOTIDE SEQUENCE [LARGE SCALE GENOMIC DNA]</scope>
    <source>
        <strain evidence="10">MAFF 305830</strain>
    </source>
</reference>
<evidence type="ECO:0000259" key="8">
    <source>
        <dbReference type="PROSITE" id="PS50076"/>
    </source>
</evidence>
<evidence type="ECO:0000313" key="10">
    <source>
        <dbReference type="Proteomes" id="UP000054097"/>
    </source>
</evidence>
<dbReference type="SUPFAM" id="SSF46565">
    <property type="entry name" value="Chaperone J-domain"/>
    <property type="match status" value="1"/>
</dbReference>
<dbReference type="PANTHER" id="PTHR44653">
    <property type="entry name" value="DNAJ HOMOLOG SUBFAMILY C MEMBER 1"/>
    <property type="match status" value="1"/>
</dbReference>
<evidence type="ECO:0000256" key="2">
    <source>
        <dbReference type="ARBA" id="ARBA00022729"/>
    </source>
</evidence>
<feature type="domain" description="J" evidence="8">
    <location>
        <begin position="43"/>
        <end position="107"/>
    </location>
</feature>
<proteinExistence type="predicted"/>
<evidence type="ECO:0000256" key="7">
    <source>
        <dbReference type="SAM" id="SignalP"/>
    </source>
</evidence>
<dbReference type="Pfam" id="PF00226">
    <property type="entry name" value="DnaJ"/>
    <property type="match status" value="1"/>
</dbReference>
<keyword evidence="3" id="KW-1133">Transmembrane helix</keyword>
<dbReference type="PROSITE" id="PS50076">
    <property type="entry name" value="DNAJ_2"/>
    <property type="match status" value="1"/>
</dbReference>
<keyword evidence="2 7" id="KW-0732">Signal</keyword>
<feature type="compositionally biased region" description="Acidic residues" evidence="6">
    <location>
        <begin position="262"/>
        <end position="277"/>
    </location>
</feature>
<sequence>MRFFLSVITLVALFAFAFAWDKEDYEIFDLVSAVENSEGKGTTFYSWLGVSETAKSPEISKAYRKKSLELHPDKNQGIKDANERYARLGVVAQILRSEGRERYDFWMKRGVPKWRGTGYYYSRFRPGLGTVLVFLTFLTALLQNVVHRITYKSELARVRKFILLARQAAWGSKLTGRTEAARKVKVNIRGNPDVEGEEQEYIPGRTVEMLVQGDEVYLLEDGERHIIDESVPLKPSFTRTWPIALVMWLVGLVRGKKAETSEVVEEEESEAVSDEGSDEPKAKVATGNAVAASKAGGRRRKGGKR</sequence>
<name>A0A0C3AKZ3_SERVB</name>